<evidence type="ECO:0000313" key="1">
    <source>
        <dbReference type="EMBL" id="KAH6945458.1"/>
    </source>
</evidence>
<keyword evidence="2" id="KW-1185">Reference proteome</keyword>
<organism evidence="1 2">
    <name type="scientific">Hyalomma asiaticum</name>
    <name type="common">Tick</name>
    <dbReference type="NCBI Taxonomy" id="266040"/>
    <lineage>
        <taxon>Eukaryota</taxon>
        <taxon>Metazoa</taxon>
        <taxon>Ecdysozoa</taxon>
        <taxon>Arthropoda</taxon>
        <taxon>Chelicerata</taxon>
        <taxon>Arachnida</taxon>
        <taxon>Acari</taxon>
        <taxon>Parasitiformes</taxon>
        <taxon>Ixodida</taxon>
        <taxon>Ixodoidea</taxon>
        <taxon>Ixodidae</taxon>
        <taxon>Hyalomminae</taxon>
        <taxon>Hyalomma</taxon>
    </lineage>
</organism>
<evidence type="ECO:0000313" key="2">
    <source>
        <dbReference type="Proteomes" id="UP000821845"/>
    </source>
</evidence>
<dbReference type="EMBL" id="CM023481">
    <property type="protein sequence ID" value="KAH6945458.1"/>
    <property type="molecule type" value="Genomic_DNA"/>
</dbReference>
<gene>
    <name evidence="1" type="ORF">HPB50_008650</name>
</gene>
<accession>A0ACB7TER9</accession>
<name>A0ACB7TER9_HYAAI</name>
<comment type="caution">
    <text evidence="1">The sequence shown here is derived from an EMBL/GenBank/DDBJ whole genome shotgun (WGS) entry which is preliminary data.</text>
</comment>
<dbReference type="Proteomes" id="UP000821845">
    <property type="component" value="Chromosome 1"/>
</dbReference>
<sequence>MDQVMCVLMRLRLALLEVDLAYRFNVTASSVSRIFSFWVEFLAAYLEQVPKWLSRNVIDRNMPEAFRKEYPLTRVILDCTELFIEMPSDYATQSATYSLYKHNNTAKGLLGISPNGMVTFVANLAPGRLSGKEVTRRSGLYKLLEPGDSVMADRGFLIEEELAEVGAEYPLLRSTHLF</sequence>
<reference evidence="1" key="1">
    <citation type="submission" date="2020-05" db="EMBL/GenBank/DDBJ databases">
        <title>Large-scale comparative analyses of tick genomes elucidate their genetic diversity and vector capacities.</title>
        <authorList>
            <person name="Jia N."/>
            <person name="Wang J."/>
            <person name="Shi W."/>
            <person name="Du L."/>
            <person name="Sun Y."/>
            <person name="Zhan W."/>
            <person name="Jiang J."/>
            <person name="Wang Q."/>
            <person name="Zhang B."/>
            <person name="Ji P."/>
            <person name="Sakyi L.B."/>
            <person name="Cui X."/>
            <person name="Yuan T."/>
            <person name="Jiang B."/>
            <person name="Yang W."/>
            <person name="Lam T.T.-Y."/>
            <person name="Chang Q."/>
            <person name="Ding S."/>
            <person name="Wang X."/>
            <person name="Zhu J."/>
            <person name="Ruan X."/>
            <person name="Zhao L."/>
            <person name="Wei J."/>
            <person name="Que T."/>
            <person name="Du C."/>
            <person name="Cheng J."/>
            <person name="Dai P."/>
            <person name="Han X."/>
            <person name="Huang E."/>
            <person name="Gao Y."/>
            <person name="Liu J."/>
            <person name="Shao H."/>
            <person name="Ye R."/>
            <person name="Li L."/>
            <person name="Wei W."/>
            <person name="Wang X."/>
            <person name="Wang C."/>
            <person name="Yang T."/>
            <person name="Huo Q."/>
            <person name="Li W."/>
            <person name="Guo W."/>
            <person name="Chen H."/>
            <person name="Zhou L."/>
            <person name="Ni X."/>
            <person name="Tian J."/>
            <person name="Zhou Y."/>
            <person name="Sheng Y."/>
            <person name="Liu T."/>
            <person name="Pan Y."/>
            <person name="Xia L."/>
            <person name="Li J."/>
            <person name="Zhao F."/>
            <person name="Cao W."/>
        </authorList>
    </citation>
    <scope>NUCLEOTIDE SEQUENCE</scope>
    <source>
        <strain evidence="1">Hyas-2018</strain>
    </source>
</reference>
<protein>
    <submittedName>
        <fullName evidence="1">Uncharacterized protein</fullName>
    </submittedName>
</protein>
<proteinExistence type="predicted"/>